<sequence length="65" mass="6935">SATARGAPRSSRSPRRAGSPSLAEQSCAGLSCCYHAKDNLMCRDVCEQVSLFLNLVYPSALKSCL</sequence>
<organism evidence="2 3">
    <name type="scientific">Dromaius novaehollandiae</name>
    <name type="common">Emu</name>
    <dbReference type="NCBI Taxonomy" id="8790"/>
    <lineage>
        <taxon>Eukaryota</taxon>
        <taxon>Metazoa</taxon>
        <taxon>Chordata</taxon>
        <taxon>Craniata</taxon>
        <taxon>Vertebrata</taxon>
        <taxon>Euteleostomi</taxon>
        <taxon>Archelosauria</taxon>
        <taxon>Archosauria</taxon>
        <taxon>Dinosauria</taxon>
        <taxon>Saurischia</taxon>
        <taxon>Theropoda</taxon>
        <taxon>Coelurosauria</taxon>
        <taxon>Aves</taxon>
        <taxon>Palaeognathae</taxon>
        <taxon>Casuariiformes</taxon>
        <taxon>Dromaiidae</taxon>
        <taxon>Dromaius</taxon>
    </lineage>
</organism>
<dbReference type="Proteomes" id="UP000694423">
    <property type="component" value="Unplaced"/>
</dbReference>
<dbReference type="Ensembl" id="ENSDNVT00000030467.1">
    <property type="protein sequence ID" value="ENSDNVP00000025171.1"/>
    <property type="gene ID" value="ENSDNVG00000017507.1"/>
</dbReference>
<protein>
    <submittedName>
        <fullName evidence="2">Uncharacterized protein</fullName>
    </submittedName>
</protein>
<proteinExistence type="predicted"/>
<name>A0A8C4KL96_DRONO</name>
<dbReference type="AlphaFoldDB" id="A0A8C4KL96"/>
<reference evidence="2" key="1">
    <citation type="submission" date="2025-08" db="UniProtKB">
        <authorList>
            <consortium name="Ensembl"/>
        </authorList>
    </citation>
    <scope>IDENTIFICATION</scope>
</reference>
<evidence type="ECO:0000256" key="1">
    <source>
        <dbReference type="SAM" id="MobiDB-lite"/>
    </source>
</evidence>
<accession>A0A8C4KL96</accession>
<evidence type="ECO:0000313" key="3">
    <source>
        <dbReference type="Proteomes" id="UP000694423"/>
    </source>
</evidence>
<reference evidence="2" key="2">
    <citation type="submission" date="2025-09" db="UniProtKB">
        <authorList>
            <consortium name="Ensembl"/>
        </authorList>
    </citation>
    <scope>IDENTIFICATION</scope>
</reference>
<keyword evidence="3" id="KW-1185">Reference proteome</keyword>
<feature type="region of interest" description="Disordered" evidence="1">
    <location>
        <begin position="1"/>
        <end position="23"/>
    </location>
</feature>
<feature type="compositionally biased region" description="Low complexity" evidence="1">
    <location>
        <begin position="1"/>
        <end position="21"/>
    </location>
</feature>
<evidence type="ECO:0000313" key="2">
    <source>
        <dbReference type="Ensembl" id="ENSDNVP00000025171.1"/>
    </source>
</evidence>